<keyword evidence="5" id="KW-0539">Nucleus</keyword>
<feature type="non-terminal residue" evidence="6">
    <location>
        <position position="1"/>
    </location>
</feature>
<organism evidence="6 7">
    <name type="scientific">Myriangium duriaei CBS 260.36</name>
    <dbReference type="NCBI Taxonomy" id="1168546"/>
    <lineage>
        <taxon>Eukaryota</taxon>
        <taxon>Fungi</taxon>
        <taxon>Dikarya</taxon>
        <taxon>Ascomycota</taxon>
        <taxon>Pezizomycotina</taxon>
        <taxon>Dothideomycetes</taxon>
        <taxon>Dothideomycetidae</taxon>
        <taxon>Myriangiales</taxon>
        <taxon>Myriangiaceae</taxon>
        <taxon>Myriangium</taxon>
    </lineage>
</organism>
<keyword evidence="7" id="KW-1185">Reference proteome</keyword>
<evidence type="ECO:0000313" key="7">
    <source>
        <dbReference type="Proteomes" id="UP000799439"/>
    </source>
</evidence>
<keyword evidence="1" id="KW-0479">Metal-binding</keyword>
<name>A0A9P4IYK0_9PEZI</name>
<dbReference type="OrthoDB" id="2441642at2759"/>
<dbReference type="PANTHER" id="PTHR47660">
    <property type="entry name" value="TRANSCRIPTION FACTOR WITH C2H2 AND ZN(2)-CYS(6) DNA BINDING DOMAIN (EUROFUNG)-RELATED-RELATED"/>
    <property type="match status" value="1"/>
</dbReference>
<proteinExistence type="predicted"/>
<dbReference type="PANTHER" id="PTHR47660:SF3">
    <property type="entry name" value="FINGER DOMAIN PROTEIN, PUTATIVE (AFU_ORTHOLOGUE AFUA_4G03310)-RELATED"/>
    <property type="match status" value="1"/>
</dbReference>
<keyword evidence="2" id="KW-0862">Zinc</keyword>
<evidence type="ECO:0000256" key="5">
    <source>
        <dbReference type="ARBA" id="ARBA00023242"/>
    </source>
</evidence>
<evidence type="ECO:0000256" key="4">
    <source>
        <dbReference type="ARBA" id="ARBA00023163"/>
    </source>
</evidence>
<comment type="caution">
    <text evidence="6">The sequence shown here is derived from an EMBL/GenBank/DDBJ whole genome shotgun (WGS) entry which is preliminary data.</text>
</comment>
<evidence type="ECO:0008006" key="8">
    <source>
        <dbReference type="Google" id="ProtNLM"/>
    </source>
</evidence>
<accession>A0A9P4IYK0</accession>
<dbReference type="AlphaFoldDB" id="A0A9P4IYK0"/>
<reference evidence="6" key="1">
    <citation type="journal article" date="2020" name="Stud. Mycol.">
        <title>101 Dothideomycetes genomes: a test case for predicting lifestyles and emergence of pathogens.</title>
        <authorList>
            <person name="Haridas S."/>
            <person name="Albert R."/>
            <person name="Binder M."/>
            <person name="Bloem J."/>
            <person name="Labutti K."/>
            <person name="Salamov A."/>
            <person name="Andreopoulos B."/>
            <person name="Baker S."/>
            <person name="Barry K."/>
            <person name="Bills G."/>
            <person name="Bluhm B."/>
            <person name="Cannon C."/>
            <person name="Castanera R."/>
            <person name="Culley D."/>
            <person name="Daum C."/>
            <person name="Ezra D."/>
            <person name="Gonzalez J."/>
            <person name="Henrissat B."/>
            <person name="Kuo A."/>
            <person name="Liang C."/>
            <person name="Lipzen A."/>
            <person name="Lutzoni F."/>
            <person name="Magnuson J."/>
            <person name="Mondo S."/>
            <person name="Nolan M."/>
            <person name="Ohm R."/>
            <person name="Pangilinan J."/>
            <person name="Park H.-J."/>
            <person name="Ramirez L."/>
            <person name="Alfaro M."/>
            <person name="Sun H."/>
            <person name="Tritt A."/>
            <person name="Yoshinaga Y."/>
            <person name="Zwiers L.-H."/>
            <person name="Turgeon B."/>
            <person name="Goodwin S."/>
            <person name="Spatafora J."/>
            <person name="Crous P."/>
            <person name="Grigoriev I."/>
        </authorList>
    </citation>
    <scope>NUCLEOTIDE SEQUENCE</scope>
    <source>
        <strain evidence="6">CBS 260.36</strain>
    </source>
</reference>
<keyword evidence="3" id="KW-0805">Transcription regulation</keyword>
<dbReference type="Proteomes" id="UP000799439">
    <property type="component" value="Unassembled WGS sequence"/>
</dbReference>
<keyword evidence="4" id="KW-0804">Transcription</keyword>
<evidence type="ECO:0000313" key="6">
    <source>
        <dbReference type="EMBL" id="KAF2149194.1"/>
    </source>
</evidence>
<evidence type="ECO:0000256" key="2">
    <source>
        <dbReference type="ARBA" id="ARBA00022833"/>
    </source>
</evidence>
<gene>
    <name evidence="6" type="ORF">K461DRAFT_207935</name>
</gene>
<evidence type="ECO:0000256" key="3">
    <source>
        <dbReference type="ARBA" id="ARBA00023015"/>
    </source>
</evidence>
<protein>
    <recommendedName>
        <fullName evidence="8">Transcription factor domain-containing protein</fullName>
    </recommendedName>
</protein>
<evidence type="ECO:0000256" key="1">
    <source>
        <dbReference type="ARBA" id="ARBA00022723"/>
    </source>
</evidence>
<dbReference type="GO" id="GO:0046872">
    <property type="term" value="F:metal ion binding"/>
    <property type="evidence" value="ECO:0007669"/>
    <property type="project" value="UniProtKB-KW"/>
</dbReference>
<feature type="non-terminal residue" evidence="6">
    <location>
        <position position="303"/>
    </location>
</feature>
<dbReference type="EMBL" id="ML996091">
    <property type="protein sequence ID" value="KAF2149194.1"/>
    <property type="molecule type" value="Genomic_DNA"/>
</dbReference>
<sequence>AETSIINFSALDLVCTIDADEIRTRWMSAYAPDPNQVVKTMPDNTAFFLRQILKSYMNVVVHGLIPEFVHPAQLQSGMSVTPLLACLDVIRKGDRHSPEGETAFRETMKTKMVSMYDNRSEMDGMTSLAAFQAYLISCMAWFFWLRQGTWDFLCEAMINLQEIACVACQHGLVCASEQQACMPRWEEWIVAEAKRRTLYTMYMFDNLLSSQDNLPTYVGTELRGLPAPAGKSLWRAVTRLDWMTAYGAEVARNNQPLRIDELWPESPDACQTTIATRRRRVDQWLEQVDEYGTMLYAVTTSSH</sequence>